<protein>
    <submittedName>
        <fullName evidence="2">Chromo domain-containing protein</fullName>
    </submittedName>
</protein>
<evidence type="ECO:0000313" key="2">
    <source>
        <dbReference type="WBParaSite" id="RSKR_0000472900.1"/>
    </source>
</evidence>
<name>A0AC35TVK7_9BILA</name>
<dbReference type="Proteomes" id="UP000095286">
    <property type="component" value="Unplaced"/>
</dbReference>
<evidence type="ECO:0000313" key="1">
    <source>
        <dbReference type="Proteomes" id="UP000095286"/>
    </source>
</evidence>
<sequence length="165" mass="18572">MTSRENNSESDAERFVVEYIGDRRKKKGIFQYKIFWKGYSAEESTWEPKENVDGELVAAYDKLYQVQPKSSKTKKKIILMASDVYREVAVSEVGNRTFACSKQRDEVSSVCTPNGEKPIVPIGETPIQEVQPISADTQSILPGDLSDRFDSTNPISKDSIDTIHS</sequence>
<proteinExistence type="predicted"/>
<organism evidence="1 2">
    <name type="scientific">Rhabditophanes sp. KR3021</name>
    <dbReference type="NCBI Taxonomy" id="114890"/>
    <lineage>
        <taxon>Eukaryota</taxon>
        <taxon>Metazoa</taxon>
        <taxon>Ecdysozoa</taxon>
        <taxon>Nematoda</taxon>
        <taxon>Chromadorea</taxon>
        <taxon>Rhabditida</taxon>
        <taxon>Tylenchina</taxon>
        <taxon>Panagrolaimomorpha</taxon>
        <taxon>Strongyloidoidea</taxon>
        <taxon>Alloionematidae</taxon>
        <taxon>Rhabditophanes</taxon>
    </lineage>
</organism>
<accession>A0AC35TVK7</accession>
<reference evidence="2" key="1">
    <citation type="submission" date="2016-11" db="UniProtKB">
        <authorList>
            <consortium name="WormBaseParasite"/>
        </authorList>
    </citation>
    <scope>IDENTIFICATION</scope>
    <source>
        <strain evidence="2">KR3021</strain>
    </source>
</reference>
<dbReference type="WBParaSite" id="RSKR_0000472900.1">
    <property type="protein sequence ID" value="RSKR_0000472900.1"/>
    <property type="gene ID" value="RSKR_0000472900"/>
</dbReference>